<sequence>MTPWPWRSCSLATLQHDAAARVLEQFKGSLPLTVAELLHLFELLALPGVGLLEYAGLSATSLEAEVDMQCFCDFLFDQHLGHEFRAVSVWHLTHALLPAVEAAGHLATARVYEIEPTVIRPKGYKVRCLRDGRMGSAYVDGIFGPCHAGPASFMLSYTWGYQVGDIAETLNDFCEKHELKPQEAYVWICCLCINQHRVHEASSRGDVVPFEQFERAFGERVSGIGHVIAMMSPWDDPLYISRVWCDFEMFTAICVAKSQVTVVMPPSEAMDLRAELMHGRGIGAVWNTLSKLNVECAQASVSRDRELILEMIQQGPGYHRLNTVIGEHLKEWILCACEGHILRSLEVEELEDDHAIAGLCNEVGSLLISLGYLERAEHLLQEGLRLKEQHLDLEKSADGAELMSNLGEIYEKKGDLEAASQLYQRATRAFQLCSPASTAAMAKATSLRRLGRLRGVQGDLAAKLELYSSARQVLEEAESLQTPEGAVLLNSLGAAKRQEGDLEAALEAYEAALKIHASLQTIDTPEGAALLSNIGVARMKQKKKKKAKQAFEQALTIREKTGTLETTAGATLLTNIAELKALLGDAEGELELYLQAKVIREKTGTLHSAAGAVVLSHLGGIYARREELDVALQWLQLAREAREKSGTLVCEAGARLLAKTAELHAGREAAEEAARLFARAREVREATGTIETDTGVKLFSQMASFYAKRGDFDTAIQAWQDAKKACEAIDEWSKMMGVRLLEQLGALHAEQAARAAELEALQSAAAQREVLEKVTGALASKLFARIAELQLEMGNSSESERFQEKAAAALKKMANIDEVEGETMSAEVV</sequence>
<accession>A0ABP0HTQ1</accession>
<evidence type="ECO:0000313" key="5">
    <source>
        <dbReference type="Proteomes" id="UP001642484"/>
    </source>
</evidence>
<gene>
    <name evidence="4" type="ORF">CCMP2556_LOCUS3307</name>
</gene>
<evidence type="ECO:0000313" key="4">
    <source>
        <dbReference type="EMBL" id="CAK8993597.1"/>
    </source>
</evidence>
<evidence type="ECO:0000256" key="1">
    <source>
        <dbReference type="ARBA" id="ARBA00022737"/>
    </source>
</evidence>
<organism evidence="4 5">
    <name type="scientific">Durusdinium trenchii</name>
    <dbReference type="NCBI Taxonomy" id="1381693"/>
    <lineage>
        <taxon>Eukaryota</taxon>
        <taxon>Sar</taxon>
        <taxon>Alveolata</taxon>
        <taxon>Dinophyceae</taxon>
        <taxon>Suessiales</taxon>
        <taxon>Symbiodiniaceae</taxon>
        <taxon>Durusdinium</taxon>
    </lineage>
</organism>
<dbReference type="Pfam" id="PF13424">
    <property type="entry name" value="TPR_12"/>
    <property type="match status" value="1"/>
</dbReference>
<evidence type="ECO:0000256" key="2">
    <source>
        <dbReference type="ARBA" id="ARBA00022803"/>
    </source>
</evidence>
<keyword evidence="1" id="KW-0677">Repeat</keyword>
<feature type="repeat" description="TPR" evidence="3">
    <location>
        <begin position="486"/>
        <end position="519"/>
    </location>
</feature>
<dbReference type="PROSITE" id="PS50005">
    <property type="entry name" value="TPR"/>
    <property type="match status" value="3"/>
</dbReference>
<feature type="repeat" description="TPR" evidence="3">
    <location>
        <begin position="528"/>
        <end position="561"/>
    </location>
</feature>
<comment type="caution">
    <text evidence="4">The sequence shown here is derived from an EMBL/GenBank/DDBJ whole genome shotgun (WGS) entry which is preliminary data.</text>
</comment>
<proteinExistence type="predicted"/>
<dbReference type="InterPro" id="IPR019734">
    <property type="entry name" value="TPR_rpt"/>
</dbReference>
<dbReference type="EMBL" id="CAXAMN010001281">
    <property type="protein sequence ID" value="CAK8993597.1"/>
    <property type="molecule type" value="Genomic_DNA"/>
</dbReference>
<evidence type="ECO:0000256" key="3">
    <source>
        <dbReference type="PROSITE-ProRule" id="PRU00339"/>
    </source>
</evidence>
<dbReference type="Pfam" id="PF13176">
    <property type="entry name" value="TPR_7"/>
    <property type="match status" value="1"/>
</dbReference>
<dbReference type="SUPFAM" id="SSF48452">
    <property type="entry name" value="TPR-like"/>
    <property type="match status" value="3"/>
</dbReference>
<keyword evidence="5" id="KW-1185">Reference proteome</keyword>
<feature type="repeat" description="TPR" evidence="3">
    <location>
        <begin position="400"/>
        <end position="433"/>
    </location>
</feature>
<dbReference type="Proteomes" id="UP001642484">
    <property type="component" value="Unassembled WGS sequence"/>
</dbReference>
<dbReference type="PANTHER" id="PTHR45641:SF19">
    <property type="entry name" value="NEPHROCYSTIN-3"/>
    <property type="match status" value="1"/>
</dbReference>
<dbReference type="Gene3D" id="1.25.40.10">
    <property type="entry name" value="Tetratricopeptide repeat domain"/>
    <property type="match status" value="3"/>
</dbReference>
<keyword evidence="2 3" id="KW-0802">TPR repeat</keyword>
<dbReference type="InterPro" id="IPR011990">
    <property type="entry name" value="TPR-like_helical_dom_sf"/>
</dbReference>
<dbReference type="PANTHER" id="PTHR45641">
    <property type="entry name" value="TETRATRICOPEPTIDE REPEAT PROTEIN (AFU_ORTHOLOGUE AFUA_6G03870)"/>
    <property type="match status" value="1"/>
</dbReference>
<protein>
    <submittedName>
        <fullName evidence="4">Uncharacterized protein</fullName>
    </submittedName>
</protein>
<name>A0ABP0HTQ1_9DINO</name>
<reference evidence="4 5" key="1">
    <citation type="submission" date="2024-02" db="EMBL/GenBank/DDBJ databases">
        <authorList>
            <person name="Chen Y."/>
            <person name="Shah S."/>
            <person name="Dougan E. K."/>
            <person name="Thang M."/>
            <person name="Chan C."/>
        </authorList>
    </citation>
    <scope>NUCLEOTIDE SEQUENCE [LARGE SCALE GENOMIC DNA]</scope>
</reference>
<dbReference type="SMART" id="SM00028">
    <property type="entry name" value="TPR"/>
    <property type="match status" value="8"/>
</dbReference>